<dbReference type="GO" id="GO:0007097">
    <property type="term" value="P:nuclear migration"/>
    <property type="evidence" value="ECO:0007669"/>
    <property type="project" value="TreeGrafter"/>
</dbReference>
<dbReference type="AlphaFoldDB" id="A0A1B0GKK0"/>
<dbReference type="EMBL" id="AJWK01029006">
    <property type="status" value="NOT_ANNOTATED_CDS"/>
    <property type="molecule type" value="Genomic_DNA"/>
</dbReference>
<dbReference type="VEuPathDB" id="VectorBase:LLOJ008564"/>
<proteinExistence type="inferred from homology"/>
<dbReference type="Proteomes" id="UP000092461">
    <property type="component" value="Unassembled WGS sequence"/>
</dbReference>
<dbReference type="Pfam" id="PF05010">
    <property type="entry name" value="TACC_C"/>
    <property type="match status" value="1"/>
</dbReference>
<dbReference type="EnsemblMetazoa" id="LLOJ008564-RA">
    <property type="protein sequence ID" value="LLOJ008564-PA"/>
    <property type="gene ID" value="LLOJ008564"/>
</dbReference>
<evidence type="ECO:0000256" key="3">
    <source>
        <dbReference type="ARBA" id="ARBA00022490"/>
    </source>
</evidence>
<dbReference type="GO" id="GO:0007052">
    <property type="term" value="P:mitotic spindle organization"/>
    <property type="evidence" value="ECO:0007669"/>
    <property type="project" value="InterPro"/>
</dbReference>
<dbReference type="FunFam" id="1.20.5.1700:FF:000001">
    <property type="entry name" value="Transforming acidic coiled-coil-containing protein 1 isoform 2"/>
    <property type="match status" value="1"/>
</dbReference>
<organism evidence="10 11">
    <name type="scientific">Lutzomyia longipalpis</name>
    <name type="common">Sand fly</name>
    <dbReference type="NCBI Taxonomy" id="7200"/>
    <lineage>
        <taxon>Eukaryota</taxon>
        <taxon>Metazoa</taxon>
        <taxon>Ecdysozoa</taxon>
        <taxon>Arthropoda</taxon>
        <taxon>Hexapoda</taxon>
        <taxon>Insecta</taxon>
        <taxon>Pterygota</taxon>
        <taxon>Neoptera</taxon>
        <taxon>Endopterygota</taxon>
        <taxon>Diptera</taxon>
        <taxon>Nematocera</taxon>
        <taxon>Psychodoidea</taxon>
        <taxon>Psychodidae</taxon>
        <taxon>Lutzomyia</taxon>
        <taxon>Lutzomyia</taxon>
    </lineage>
</organism>
<dbReference type="EMBL" id="AJWK01029007">
    <property type="status" value="NOT_ANNOTATED_CDS"/>
    <property type="molecule type" value="Genomic_DNA"/>
</dbReference>
<comment type="similarity">
    <text evidence="2">Belongs to the TACC family.</text>
</comment>
<dbReference type="GO" id="GO:0005737">
    <property type="term" value="C:cytoplasm"/>
    <property type="evidence" value="ECO:0007669"/>
    <property type="project" value="TreeGrafter"/>
</dbReference>
<dbReference type="PANTHER" id="PTHR13924:SF10">
    <property type="entry name" value="TRANSFORMING ACIDIC COILED-COIL PROTEIN, ISOFORM K"/>
    <property type="match status" value="1"/>
</dbReference>
<keyword evidence="6" id="KW-0206">Cytoskeleton</keyword>
<keyword evidence="11" id="KW-1185">Reference proteome</keyword>
<sequence length="383" mass="43509">SVEFTESHFDYLLTRGNNCGGPIDRNSLLLRFDPLLNQPVPVQTQLKASIRQQQQQEKLEEVTEEEEEGGARCEEFGGDTPNLEDTVAPCMSENEEIGFCVNNSESSPVATASCEYAKDLNSESDSYKDCLSQASSDATMSVDVIKDVASDEVKSVVNINSEDSFRKEYKMAELEKKIKNEVLKTEDIEKKLKEAEAREENLLKRLTENQKTITKMTGVLEAYEKTIAELIAEKQQLIESYEKKCSDLQNERDVNFQHLTSLEATFTDLHAKYERSKQITTALKKSEENLMAEKKQCLENLQLQEQRYEKMKSHAMQQLELANGKLDVMLKTHGQETAKLKALLKKEEISRLSTNEQLIQKTRENEELVKICDELINGSAPTS</sequence>
<keyword evidence="3" id="KW-0963">Cytoplasm</keyword>
<dbReference type="Gene3D" id="1.20.5.1700">
    <property type="match status" value="1"/>
</dbReference>
<accession>A0A1B0GKK0</accession>
<protein>
    <recommendedName>
        <fullName evidence="9">Transforming acidic coiled-coil-containing protein C-terminal domain-containing protein</fullName>
    </recommendedName>
</protein>
<evidence type="ECO:0000256" key="2">
    <source>
        <dbReference type="ARBA" id="ARBA00009423"/>
    </source>
</evidence>
<name>A0A1B0GKK0_LUTLO</name>
<keyword evidence="4" id="KW-0597">Phosphoprotein</keyword>
<dbReference type="VEuPathDB" id="VectorBase:LLONM1_006070"/>
<evidence type="ECO:0000256" key="1">
    <source>
        <dbReference type="ARBA" id="ARBA00004245"/>
    </source>
</evidence>
<keyword evidence="5 7" id="KW-0175">Coiled coil</keyword>
<evidence type="ECO:0000256" key="8">
    <source>
        <dbReference type="SAM" id="MobiDB-lite"/>
    </source>
</evidence>
<dbReference type="PANTHER" id="PTHR13924">
    <property type="entry name" value="TRANSFORMING ACIDIC COILED-COIL CONTAINING PROTEIN 1/2"/>
    <property type="match status" value="1"/>
</dbReference>
<dbReference type="InterPro" id="IPR039915">
    <property type="entry name" value="TACC"/>
</dbReference>
<feature type="coiled-coil region" evidence="7">
    <location>
        <begin position="284"/>
        <end position="318"/>
    </location>
</feature>
<dbReference type="InterPro" id="IPR007707">
    <property type="entry name" value="TACC_C"/>
</dbReference>
<feature type="coiled-coil region" evidence="7">
    <location>
        <begin position="171"/>
        <end position="251"/>
    </location>
</feature>
<evidence type="ECO:0000256" key="4">
    <source>
        <dbReference type="ARBA" id="ARBA00022553"/>
    </source>
</evidence>
<comment type="subcellular location">
    <subcellularLocation>
        <location evidence="1">Cytoplasm</location>
        <location evidence="1">Cytoskeleton</location>
    </subcellularLocation>
</comment>
<evidence type="ECO:0000313" key="10">
    <source>
        <dbReference type="EnsemblMetazoa" id="LLOJ008564-PA"/>
    </source>
</evidence>
<evidence type="ECO:0000256" key="6">
    <source>
        <dbReference type="ARBA" id="ARBA00023212"/>
    </source>
</evidence>
<evidence type="ECO:0000256" key="5">
    <source>
        <dbReference type="ARBA" id="ARBA00023054"/>
    </source>
</evidence>
<feature type="region of interest" description="Disordered" evidence="8">
    <location>
        <begin position="60"/>
        <end position="80"/>
    </location>
</feature>
<reference evidence="10" key="1">
    <citation type="submission" date="2020-05" db="UniProtKB">
        <authorList>
            <consortium name="EnsemblMetazoa"/>
        </authorList>
    </citation>
    <scope>IDENTIFICATION</scope>
    <source>
        <strain evidence="10">Jacobina</strain>
    </source>
</reference>
<feature type="domain" description="Transforming acidic coiled-coil-containing protein C-terminal" evidence="9">
    <location>
        <begin position="174"/>
        <end position="376"/>
    </location>
</feature>
<evidence type="ECO:0000313" key="11">
    <source>
        <dbReference type="Proteomes" id="UP000092461"/>
    </source>
</evidence>
<dbReference type="GO" id="GO:0005856">
    <property type="term" value="C:cytoskeleton"/>
    <property type="evidence" value="ECO:0007669"/>
    <property type="project" value="UniProtKB-SubCell"/>
</dbReference>
<evidence type="ECO:0000259" key="9">
    <source>
        <dbReference type="Pfam" id="PF05010"/>
    </source>
</evidence>
<evidence type="ECO:0000256" key="7">
    <source>
        <dbReference type="SAM" id="Coils"/>
    </source>
</evidence>